<comment type="caution">
    <text evidence="6">The sequence shown here is derived from an EMBL/GenBank/DDBJ whole genome shotgun (WGS) entry which is preliminary data.</text>
</comment>
<dbReference type="CDD" id="cd12148">
    <property type="entry name" value="fungal_TF_MHR"/>
    <property type="match status" value="1"/>
</dbReference>
<dbReference type="GO" id="GO:0008270">
    <property type="term" value="F:zinc ion binding"/>
    <property type="evidence" value="ECO:0007669"/>
    <property type="project" value="InterPro"/>
</dbReference>
<dbReference type="EMBL" id="JAPZBR010000008">
    <property type="protein sequence ID" value="KAJ5341773.1"/>
    <property type="molecule type" value="Genomic_DNA"/>
</dbReference>
<dbReference type="GO" id="GO:0003677">
    <property type="term" value="F:DNA binding"/>
    <property type="evidence" value="ECO:0007669"/>
    <property type="project" value="InterPro"/>
</dbReference>
<keyword evidence="3" id="KW-0804">Transcription</keyword>
<evidence type="ECO:0000256" key="2">
    <source>
        <dbReference type="ARBA" id="ARBA00023015"/>
    </source>
</evidence>
<dbReference type="InterPro" id="IPR050613">
    <property type="entry name" value="Sec_Metabolite_Reg"/>
</dbReference>
<reference evidence="6" key="1">
    <citation type="submission" date="2022-12" db="EMBL/GenBank/DDBJ databases">
        <authorList>
            <person name="Petersen C."/>
        </authorList>
    </citation>
    <scope>NUCLEOTIDE SEQUENCE</scope>
    <source>
        <strain evidence="6">IBT 35675</strain>
    </source>
</reference>
<evidence type="ECO:0000256" key="3">
    <source>
        <dbReference type="ARBA" id="ARBA00023163"/>
    </source>
</evidence>
<evidence type="ECO:0000313" key="7">
    <source>
        <dbReference type="Proteomes" id="UP001148299"/>
    </source>
</evidence>
<dbReference type="GO" id="GO:0005634">
    <property type="term" value="C:nucleus"/>
    <property type="evidence" value="ECO:0007669"/>
    <property type="project" value="UniProtKB-SubCell"/>
</dbReference>
<evidence type="ECO:0000256" key="4">
    <source>
        <dbReference type="ARBA" id="ARBA00023242"/>
    </source>
</evidence>
<gene>
    <name evidence="6" type="ORF">N7541_010897</name>
</gene>
<accession>A0A9W9QPN2</accession>
<dbReference type="Pfam" id="PF04082">
    <property type="entry name" value="Fungal_trans"/>
    <property type="match status" value="1"/>
</dbReference>
<comment type="subcellular location">
    <subcellularLocation>
        <location evidence="1">Nucleus</location>
    </subcellularLocation>
</comment>
<protein>
    <recommendedName>
        <fullName evidence="5">Xylanolytic transcriptional activator regulatory domain-containing protein</fullName>
    </recommendedName>
</protein>
<organism evidence="6 7">
    <name type="scientific">Penicillium brevicompactum</name>
    <dbReference type="NCBI Taxonomy" id="5074"/>
    <lineage>
        <taxon>Eukaryota</taxon>
        <taxon>Fungi</taxon>
        <taxon>Dikarya</taxon>
        <taxon>Ascomycota</taxon>
        <taxon>Pezizomycotina</taxon>
        <taxon>Eurotiomycetes</taxon>
        <taxon>Eurotiomycetidae</taxon>
        <taxon>Eurotiales</taxon>
        <taxon>Aspergillaceae</taxon>
        <taxon>Penicillium</taxon>
    </lineage>
</organism>
<dbReference type="AlphaFoldDB" id="A0A9W9QPN2"/>
<keyword evidence="2" id="KW-0805">Transcription regulation</keyword>
<reference evidence="6" key="2">
    <citation type="journal article" date="2023" name="IMA Fungus">
        <title>Comparative genomic study of the Penicillium genus elucidates a diverse pangenome and 15 lateral gene transfer events.</title>
        <authorList>
            <person name="Petersen C."/>
            <person name="Sorensen T."/>
            <person name="Nielsen M.R."/>
            <person name="Sondergaard T.E."/>
            <person name="Sorensen J.L."/>
            <person name="Fitzpatrick D.A."/>
            <person name="Frisvad J.C."/>
            <person name="Nielsen K.L."/>
        </authorList>
    </citation>
    <scope>NUCLEOTIDE SEQUENCE</scope>
    <source>
        <strain evidence="6">IBT 35675</strain>
    </source>
</reference>
<evidence type="ECO:0000256" key="1">
    <source>
        <dbReference type="ARBA" id="ARBA00004123"/>
    </source>
</evidence>
<dbReference type="PANTHER" id="PTHR31001">
    <property type="entry name" value="UNCHARACTERIZED TRANSCRIPTIONAL REGULATORY PROTEIN"/>
    <property type="match status" value="1"/>
</dbReference>
<evidence type="ECO:0000259" key="5">
    <source>
        <dbReference type="SMART" id="SM00906"/>
    </source>
</evidence>
<dbReference type="Proteomes" id="UP001148299">
    <property type="component" value="Unassembled WGS sequence"/>
</dbReference>
<keyword evidence="4" id="KW-0539">Nucleus</keyword>
<evidence type="ECO:0000313" key="6">
    <source>
        <dbReference type="EMBL" id="KAJ5341773.1"/>
    </source>
</evidence>
<dbReference type="InterPro" id="IPR007219">
    <property type="entry name" value="XnlR_reg_dom"/>
</dbReference>
<dbReference type="SMART" id="SM00906">
    <property type="entry name" value="Fungal_trans"/>
    <property type="match status" value="1"/>
</dbReference>
<name>A0A9W9QPN2_PENBR</name>
<dbReference type="GO" id="GO:0006351">
    <property type="term" value="P:DNA-templated transcription"/>
    <property type="evidence" value="ECO:0007669"/>
    <property type="project" value="InterPro"/>
</dbReference>
<proteinExistence type="predicted"/>
<dbReference type="PANTHER" id="PTHR31001:SF76">
    <property type="entry name" value="ZN(2)-C6 FUNGAL-TYPE DOMAIN-CONTAINING PROTEIN"/>
    <property type="match status" value="1"/>
</dbReference>
<feature type="domain" description="Xylanolytic transcriptional activator regulatory" evidence="5">
    <location>
        <begin position="62"/>
        <end position="133"/>
    </location>
</feature>
<sequence>MNVNLSNYLAIDRISVLRENWYDAALYFLHRADFLRLLDVRNIQTISILGTVFSNFGDLNLYYNLLGCAIRIGESLGINNDYTHFSPILPDLQSQRHLWWSLVILDWLNLPLGQPCINDSDFVVKMPSMGVRSVAESDPCSSNHQSIMARIASLLYQFQASFCASKSWETTGNTVETAETMIAILTTEVTSLAPIPGPGDAHAQSVDQQPDAFTYDQRHNLLLTLLYNRILVNRTMVSRQPSLSSEDIRLLRCLESAHHIIKICKSMDMLHRLPATW</sequence>
<keyword evidence="7" id="KW-1185">Reference proteome</keyword>